<evidence type="ECO:0000256" key="1">
    <source>
        <dbReference type="ARBA" id="ARBA00007913"/>
    </source>
</evidence>
<dbReference type="InterPro" id="IPR001900">
    <property type="entry name" value="RNase_II/R"/>
</dbReference>
<dbReference type="Pfam" id="PF13087">
    <property type="entry name" value="AAA_12"/>
    <property type="match status" value="2"/>
</dbReference>
<sequence>MLKELTVENTNISFNMGTNWMSGYFTGPTLEKLQERFHHLLCWEEKEHMSILSERCNGRYLIRIFNQKPGSQRYYNTTFLESAKYSFYGEITSVDGNDDALAYAKQAGEAATITINGTKFKADFVASRMLTVGFPHKAHAPLKLITTRNRIECDVVFELKHSYFNRQHEALEALPNDVIQKLLPSGRAGSSSPQRMNIGKCILELDSSGQMQALAGILQQRSTPLIIAGPFGTGKTRVLARAAYELIKQDQRNIILICTHHQHSADTFIEYFQLLQEEYRQFHNINIVRIETSQYHSRIKMKYGHYYCSVKAVSLRAPKIIVSTLGLSHHLRIKNNITHILIDEAAQTRETEAIIPLRHARAQTKIVLAGDHCQVGPNVLVLGEEARRNGLSTSLLERLHNHFSADEQKSCVFSLLQNYRSHSGLLMLPSALFYKSTLQCNVADAKAHPLAPFPLVFVCSSIEDTDTANAIGTDEKEADTLVKSVTKYVYNSWPEEWGERYDSTGTVCIMTPSATQRNLIARKLRAEVGERDKVVDVMKTYEIQGCEFTAVFLGTCETTDERGIPNNTTKTIINRYVFNTALTRAKYLVVAVGNPLQILRKEKRMHEIDPSNHSFMCWKEFIKRCVECKSFYLPNDVQADERTHFSEVLHQQVFSGNETLCLDNILHGDNDSILNAYKKKFQMIPECRRSKLKLSTVKSRLAWRINESTVPLQGNKDDDDEDKGATNVYNCRLNMMYFSKAEAIPLDPTKNVVHIRGKGNIRGAFHNDIVEVSTFNDLQYPDNKGRVLRVVKRCHKQTILCRAHLYNPTLFYPLDKKYPLFFNLPKLSRDLLEKKDKNMIDLELQSKDVVVFKPSSLTEGNIPEIENVIPFSLAQDMVFVIRILQWNPKYRLPLGAVIHAVPKGCSAFHAERLLMIEHNVQYEDETESSETESQFESKGLVGPVCSSIDTRAFTIDPEDAINLDDAISLWKKPDSYCLAVHIVNTTKAITLNDEIDRRAASKGQSIYGGKKVMNIIPLKKRAKLSLNPNQICEVITVSANVIITECAVEIKDPQLKESKVRSCVKLSYPTAQAIMGGREYPSDLSQSVEEYDSINDQPNLKKTLQILFQIAMKLRRDRLGDSAAQSYEMDDGKERQCWQTHLLVEEMMIWANRHVAEKILSGLPHCALLRRQAPPNAEKFEAARSAHCNVAQYSQSISKYFQHLPPQPRSLVIPLSTLHALQHALKEGNEIVLLNILTDDSCFPQLNASSTRFRQIQQKAEYIATSSDTERESYLHNGLCLPVYTHFTSPLRRYADIIVQRMLRSFLISQSCGYSHKEVEFLCHILNGAAQNAKSFEKKMKALKLADEYTQSSQQYEAVVASNNKVEIEMSFLNKELKVIPVKNKRFKVRNLQCRTIESESQLYSWNVTLISFDENSSFPYDYEGISFNVGEAVPHDWTAAYSVPFSTMTFFKQSEKPDMLQEMTHNVKISPTATELSPAKWKQVKEFIQHPCKENLAQMQVILGALEVKSSKQASPFSNQEDSPVVKSTITCRMDLYDLIKVWMTWSTREGTLSPALQMIEITPFYRICLQHNAHPAECFSDSHLTNASKESYVDLHEYVSLWEKVLLAEAAQRSVRDNQTAIIYGAKLDWTEGKLTIPKEIGASHYEPKGPVYLILPSAIIDRAKPFFKIGVGDMVCVRYGTRRNSNIHAVFHFVITDIEKEDEGRERARLQSCGSENVLVSEKIKPYVEKEECEVQIIYMSKSYRRVYKVLLSLINPKAQVSELLKVVAKGKEDSRLKKVPKTQVVNCEHIDHNPKIRRLWSSQKLLNHNQWNALKRSLTQRFLLIQGPPGTGKSETGAHIAYALAMSNRDRGFNECVIYSAPTNKAVDVVLRTLDCLSKEINILRVYGKAVERIDFPGPYCNNEAFDASESGYHCPEWAQQYALHWKIRHLQHEESIELQQMEKMFSDEYKQGHIAGAVMYSKWKKLTENLETMVMYARFDIVLCTCNEAASGRIGQGLIRQGPQTSREKKTRVLQCIVDESGMAYEPETIVPMRLCEHVILLGDHQQLQPVIEYKPARENGLSTSLFERYAKSRKTELLTIQYRMHEEICRFPSIHFYEGKLITDASVKQRSNHETKLNIWPNGFNMPIMFCDLVGKESLDGLSKSNPDEAVKAVQIVQVLTEVYNVKLTEIALITPYKAQKKCLTELANNAGLSSLAIITITESQGDEYGIVILSTVRSQPLHEISNEDYVQPDRSWLLENLGFLTDTHEMNVGITRSKYGLIIIGNKTLLQYDENWGALIAHYEERKCVIDGSRFPYYICAKQSLRAL</sequence>
<dbReference type="PANTHER" id="PTHR43788">
    <property type="entry name" value="DNA2/NAM7 HELICASE FAMILY MEMBER"/>
    <property type="match status" value="1"/>
</dbReference>
<evidence type="ECO:0000259" key="6">
    <source>
        <dbReference type="SMART" id="SM00955"/>
    </source>
</evidence>
<dbReference type="InterPro" id="IPR041677">
    <property type="entry name" value="DNA2/NAM7_AAA_11"/>
</dbReference>
<keyword evidence="5" id="KW-0067">ATP-binding</keyword>
<dbReference type="FunFam" id="3.40.50.300:FF:000326">
    <property type="entry name" value="P-loop containing nucleoside triphosphate hydrolase"/>
    <property type="match status" value="1"/>
</dbReference>
<protein>
    <submittedName>
        <fullName evidence="7">Helicase with zinc finger domain 2</fullName>
    </submittedName>
</protein>
<evidence type="ECO:0000256" key="5">
    <source>
        <dbReference type="ARBA" id="ARBA00022840"/>
    </source>
</evidence>
<keyword evidence="4 7" id="KW-0347">Helicase</keyword>
<keyword evidence="3" id="KW-0378">Hydrolase</keyword>
<dbReference type="GO" id="GO:0005694">
    <property type="term" value="C:chromosome"/>
    <property type="evidence" value="ECO:0007669"/>
    <property type="project" value="UniProtKB-ARBA"/>
</dbReference>
<reference evidence="7" key="1">
    <citation type="submission" date="2023-03" db="EMBL/GenBank/DDBJ databases">
        <authorList>
            <person name="Steffen K."/>
            <person name="Cardenas P."/>
        </authorList>
    </citation>
    <scope>NUCLEOTIDE SEQUENCE</scope>
</reference>
<accession>A0AA35XAW2</accession>
<dbReference type="EMBL" id="CASHTH010003418">
    <property type="protein sequence ID" value="CAI8044695.1"/>
    <property type="molecule type" value="Genomic_DNA"/>
</dbReference>
<evidence type="ECO:0000313" key="7">
    <source>
        <dbReference type="EMBL" id="CAI8044695.1"/>
    </source>
</evidence>
<dbReference type="InterPro" id="IPR047187">
    <property type="entry name" value="SF1_C_Upf1"/>
</dbReference>
<feature type="domain" description="RNB" evidence="6">
    <location>
        <begin position="932"/>
        <end position="1309"/>
    </location>
</feature>
<proteinExistence type="inferred from homology"/>
<keyword evidence="8" id="KW-1185">Reference proteome</keyword>
<dbReference type="InterPro" id="IPR012340">
    <property type="entry name" value="NA-bd_OB-fold"/>
</dbReference>
<dbReference type="Pfam" id="PF25049">
    <property type="entry name" value="OB_HELZ2"/>
    <property type="match status" value="1"/>
</dbReference>
<dbReference type="SMART" id="SM00955">
    <property type="entry name" value="RNB"/>
    <property type="match status" value="1"/>
</dbReference>
<dbReference type="InterPro" id="IPR041679">
    <property type="entry name" value="DNA2/NAM7-like_C"/>
</dbReference>
<dbReference type="Pfam" id="PF00773">
    <property type="entry name" value="RNB"/>
    <property type="match status" value="1"/>
</dbReference>
<dbReference type="GO" id="GO:0003723">
    <property type="term" value="F:RNA binding"/>
    <property type="evidence" value="ECO:0007669"/>
    <property type="project" value="InterPro"/>
</dbReference>
<comment type="similarity">
    <text evidence="1">Belongs to the DNA2/NAM7 helicase family.</text>
</comment>
<gene>
    <name evidence="7" type="ORF">GBAR_LOCUS24775</name>
</gene>
<evidence type="ECO:0000256" key="4">
    <source>
        <dbReference type="ARBA" id="ARBA00022806"/>
    </source>
</evidence>
<evidence type="ECO:0000313" key="8">
    <source>
        <dbReference type="Proteomes" id="UP001174909"/>
    </source>
</evidence>
<name>A0AA35XAW2_GEOBA</name>
<dbReference type="InterPro" id="IPR056787">
    <property type="entry name" value="OB_HELZ2"/>
</dbReference>
<dbReference type="GO" id="GO:0043139">
    <property type="term" value="F:5'-3' DNA helicase activity"/>
    <property type="evidence" value="ECO:0007669"/>
    <property type="project" value="TreeGrafter"/>
</dbReference>
<dbReference type="Pfam" id="PF13086">
    <property type="entry name" value="AAA_11"/>
    <property type="match status" value="3"/>
</dbReference>
<organism evidence="7 8">
    <name type="scientific">Geodia barretti</name>
    <name type="common">Barrett's horny sponge</name>
    <dbReference type="NCBI Taxonomy" id="519541"/>
    <lineage>
        <taxon>Eukaryota</taxon>
        <taxon>Metazoa</taxon>
        <taxon>Porifera</taxon>
        <taxon>Demospongiae</taxon>
        <taxon>Heteroscleromorpha</taxon>
        <taxon>Tetractinellida</taxon>
        <taxon>Astrophorina</taxon>
        <taxon>Geodiidae</taxon>
        <taxon>Geodia</taxon>
    </lineage>
</organism>
<dbReference type="CDD" id="cd18808">
    <property type="entry name" value="SF1_C_Upf1"/>
    <property type="match status" value="1"/>
</dbReference>
<dbReference type="InterPro" id="IPR050534">
    <property type="entry name" value="Coronavir_polyprotein_1ab"/>
</dbReference>
<dbReference type="PANTHER" id="PTHR43788:SF16">
    <property type="entry name" value="HELICASE WITH ZINC FINGER 2"/>
    <property type="match status" value="1"/>
</dbReference>
<dbReference type="Gene3D" id="3.40.50.300">
    <property type="entry name" value="P-loop containing nucleotide triphosphate hydrolases"/>
    <property type="match status" value="4"/>
</dbReference>
<dbReference type="SUPFAM" id="SSF52540">
    <property type="entry name" value="P-loop containing nucleoside triphosphate hydrolases"/>
    <property type="match status" value="2"/>
</dbReference>
<dbReference type="GO" id="GO:0005524">
    <property type="term" value="F:ATP binding"/>
    <property type="evidence" value="ECO:0007669"/>
    <property type="project" value="UniProtKB-KW"/>
</dbReference>
<dbReference type="SUPFAM" id="SSF50249">
    <property type="entry name" value="Nucleic acid-binding proteins"/>
    <property type="match status" value="1"/>
</dbReference>
<dbReference type="InterPro" id="IPR027417">
    <property type="entry name" value="P-loop_NTPase"/>
</dbReference>
<evidence type="ECO:0000256" key="3">
    <source>
        <dbReference type="ARBA" id="ARBA00022801"/>
    </source>
</evidence>
<comment type="caution">
    <text evidence="7">The sequence shown here is derived from an EMBL/GenBank/DDBJ whole genome shotgun (WGS) entry which is preliminary data.</text>
</comment>
<evidence type="ECO:0000256" key="2">
    <source>
        <dbReference type="ARBA" id="ARBA00022741"/>
    </source>
</evidence>
<dbReference type="Proteomes" id="UP001174909">
    <property type="component" value="Unassembled WGS sequence"/>
</dbReference>
<dbReference type="GO" id="GO:0004540">
    <property type="term" value="F:RNA nuclease activity"/>
    <property type="evidence" value="ECO:0007669"/>
    <property type="project" value="InterPro"/>
</dbReference>
<keyword evidence="2" id="KW-0547">Nucleotide-binding</keyword>
<dbReference type="GO" id="GO:0016787">
    <property type="term" value="F:hydrolase activity"/>
    <property type="evidence" value="ECO:0007669"/>
    <property type="project" value="UniProtKB-KW"/>
</dbReference>